<dbReference type="InterPro" id="IPR039745">
    <property type="entry name" value="Vps54"/>
</dbReference>
<keyword evidence="4" id="KW-0653">Protein transport</keyword>
<evidence type="ECO:0000256" key="6">
    <source>
        <dbReference type="ARBA" id="ARBA00023054"/>
    </source>
</evidence>
<keyword evidence="10" id="KW-1185">Reference proteome</keyword>
<dbReference type="OrthoDB" id="10259024at2759"/>
<dbReference type="GO" id="GO:0015031">
    <property type="term" value="P:protein transport"/>
    <property type="evidence" value="ECO:0007669"/>
    <property type="project" value="UniProtKB-KW"/>
</dbReference>
<dbReference type="GO" id="GO:0005829">
    <property type="term" value="C:cytosol"/>
    <property type="evidence" value="ECO:0007669"/>
    <property type="project" value="GOC"/>
</dbReference>
<name>A0A1B7NKC8_9EURO</name>
<dbReference type="GO" id="GO:0019905">
    <property type="term" value="F:syntaxin binding"/>
    <property type="evidence" value="ECO:0007669"/>
    <property type="project" value="TreeGrafter"/>
</dbReference>
<evidence type="ECO:0000256" key="2">
    <source>
        <dbReference type="ARBA" id="ARBA00009150"/>
    </source>
</evidence>
<feature type="non-terminal residue" evidence="9">
    <location>
        <position position="197"/>
    </location>
</feature>
<evidence type="ECO:0000313" key="9">
    <source>
        <dbReference type="EMBL" id="OAX77235.1"/>
    </source>
</evidence>
<dbReference type="AlphaFoldDB" id="A0A1B7NKC8"/>
<evidence type="ECO:0000256" key="4">
    <source>
        <dbReference type="ARBA" id="ARBA00022927"/>
    </source>
</evidence>
<keyword evidence="8" id="KW-0732">Signal</keyword>
<evidence type="ECO:0000313" key="10">
    <source>
        <dbReference type="Proteomes" id="UP000091918"/>
    </source>
</evidence>
<evidence type="ECO:0000256" key="1">
    <source>
        <dbReference type="ARBA" id="ARBA00004601"/>
    </source>
</evidence>
<dbReference type="Proteomes" id="UP000091918">
    <property type="component" value="Unassembled WGS sequence"/>
</dbReference>
<evidence type="ECO:0000256" key="8">
    <source>
        <dbReference type="SAM" id="SignalP"/>
    </source>
</evidence>
<sequence length="197" mass="21706">MLIAWVAFYILAISTLLQQPIIRTGLLPQASTLSSGYKPPTTRDIPPVTLTNIPHVESKAFQTYISQVGSLYAALRRSKENGDEGEPQLFRTSSTPSLSGDIDTLLSSQLDRRQSGQQSSLAPVPEYANQRRRSSAQRGRGPATAPLSTIPSVYFDENFHLENPRTFDVVSERSEVIRSPLKPATEKTPNGTFDPHP</sequence>
<keyword evidence="3" id="KW-0813">Transport</keyword>
<accession>A0A1B7NKC8</accession>
<evidence type="ECO:0000256" key="3">
    <source>
        <dbReference type="ARBA" id="ARBA00022448"/>
    </source>
</evidence>
<dbReference type="STRING" id="1658172.A0A1B7NKC8"/>
<feature type="chain" id="PRO_5008598046" evidence="8">
    <location>
        <begin position="19"/>
        <end position="197"/>
    </location>
</feature>
<dbReference type="EMBL" id="LGUA01002995">
    <property type="protein sequence ID" value="OAX77235.1"/>
    <property type="molecule type" value="Genomic_DNA"/>
</dbReference>
<dbReference type="GO" id="GO:0006896">
    <property type="term" value="P:Golgi to vacuole transport"/>
    <property type="evidence" value="ECO:0007669"/>
    <property type="project" value="TreeGrafter"/>
</dbReference>
<comment type="caution">
    <text evidence="9">The sequence shown here is derived from an EMBL/GenBank/DDBJ whole genome shotgun (WGS) entry which is preliminary data.</text>
</comment>
<comment type="similarity">
    <text evidence="2">Belongs to the VPS54 family.</text>
</comment>
<dbReference type="GO" id="GO:0042147">
    <property type="term" value="P:retrograde transport, endosome to Golgi"/>
    <property type="evidence" value="ECO:0007669"/>
    <property type="project" value="InterPro"/>
</dbReference>
<organism evidence="9 10">
    <name type="scientific">Emergomyces africanus</name>
    <dbReference type="NCBI Taxonomy" id="1955775"/>
    <lineage>
        <taxon>Eukaryota</taxon>
        <taxon>Fungi</taxon>
        <taxon>Dikarya</taxon>
        <taxon>Ascomycota</taxon>
        <taxon>Pezizomycotina</taxon>
        <taxon>Eurotiomycetes</taxon>
        <taxon>Eurotiomycetidae</taxon>
        <taxon>Onygenales</taxon>
        <taxon>Ajellomycetaceae</taxon>
        <taxon>Emergomyces</taxon>
    </lineage>
</organism>
<protein>
    <submittedName>
        <fullName evidence="9">Uncharacterized protein</fullName>
    </submittedName>
</protein>
<feature type="compositionally biased region" description="Polar residues" evidence="7">
    <location>
        <begin position="105"/>
        <end position="121"/>
    </location>
</feature>
<gene>
    <name evidence="9" type="ORF">ACJ72_08468</name>
</gene>
<dbReference type="PANTHER" id="PTHR12965">
    <property type="entry name" value="VACUOLAR PROTEIN SORTING 54"/>
    <property type="match status" value="1"/>
</dbReference>
<comment type="subcellular location">
    <subcellularLocation>
        <location evidence="1">Golgi apparatus</location>
        <location evidence="1">trans-Golgi network</location>
    </subcellularLocation>
</comment>
<evidence type="ECO:0000256" key="5">
    <source>
        <dbReference type="ARBA" id="ARBA00023034"/>
    </source>
</evidence>
<feature type="signal peptide" evidence="8">
    <location>
        <begin position="1"/>
        <end position="18"/>
    </location>
</feature>
<evidence type="ECO:0000256" key="7">
    <source>
        <dbReference type="SAM" id="MobiDB-lite"/>
    </source>
</evidence>
<dbReference type="PANTHER" id="PTHR12965:SF0">
    <property type="entry name" value="VACUOLAR PROTEIN SORTING-ASSOCIATED PROTEIN 54"/>
    <property type="match status" value="1"/>
</dbReference>
<keyword evidence="6" id="KW-0175">Coiled coil</keyword>
<reference evidence="9 10" key="1">
    <citation type="submission" date="2015-07" db="EMBL/GenBank/DDBJ databases">
        <title>Emmonsia species relationships and genome sequence.</title>
        <authorList>
            <person name="Cuomo C.A."/>
            <person name="Schwartz I.S."/>
            <person name="Kenyon C."/>
            <person name="de Hoog G.S."/>
            <person name="Govender N.P."/>
            <person name="Botha A."/>
            <person name="Moreno L."/>
            <person name="de Vries M."/>
            <person name="Munoz J.F."/>
            <person name="Stielow J.B."/>
        </authorList>
    </citation>
    <scope>NUCLEOTIDE SEQUENCE [LARGE SCALE GENOMIC DNA]</scope>
    <source>
        <strain evidence="9 10">CBS 136260</strain>
    </source>
</reference>
<keyword evidence="5" id="KW-0333">Golgi apparatus</keyword>
<feature type="region of interest" description="Disordered" evidence="7">
    <location>
        <begin position="78"/>
        <end position="148"/>
    </location>
</feature>
<proteinExistence type="inferred from homology"/>
<feature type="region of interest" description="Disordered" evidence="7">
    <location>
        <begin position="169"/>
        <end position="197"/>
    </location>
</feature>
<dbReference type="GO" id="GO:0000938">
    <property type="term" value="C:GARP complex"/>
    <property type="evidence" value="ECO:0007669"/>
    <property type="project" value="InterPro"/>
</dbReference>